<gene>
    <name evidence="1" type="ORF">W5A_09875</name>
</gene>
<keyword evidence="2" id="KW-1185">Reference proteome</keyword>
<comment type="caution">
    <text evidence="1">The sequence shown here is derived from an EMBL/GenBank/DDBJ whole genome shotgun (WGS) entry which is preliminary data.</text>
</comment>
<reference evidence="1 2" key="1">
    <citation type="journal article" date="2012" name="J. Bacteriol.">
        <title>Genome Sequence of the Halotolerant Bacterium Imtechella halotolerans K1T.</title>
        <authorList>
            <person name="Kumar S."/>
            <person name="Vikram S."/>
            <person name="Subramanian S."/>
            <person name="Raghava G.P."/>
            <person name="Pinnaka A.K."/>
        </authorList>
    </citation>
    <scope>NUCLEOTIDE SEQUENCE [LARGE SCALE GENOMIC DNA]</scope>
    <source>
        <strain evidence="1 2">K1</strain>
    </source>
</reference>
<dbReference type="PATRIC" id="fig|946077.3.peg.1990"/>
<name>I0WBU8_9FLAO</name>
<evidence type="ECO:0000313" key="1">
    <source>
        <dbReference type="EMBL" id="EID73864.1"/>
    </source>
</evidence>
<dbReference type="OrthoDB" id="8402552at2"/>
<organism evidence="1 2">
    <name type="scientific">Imtechella halotolerans K1</name>
    <dbReference type="NCBI Taxonomy" id="946077"/>
    <lineage>
        <taxon>Bacteria</taxon>
        <taxon>Pseudomonadati</taxon>
        <taxon>Bacteroidota</taxon>
        <taxon>Flavobacteriia</taxon>
        <taxon>Flavobacteriales</taxon>
        <taxon>Flavobacteriaceae</taxon>
        <taxon>Imtechella</taxon>
    </lineage>
</organism>
<evidence type="ECO:0000313" key="2">
    <source>
        <dbReference type="Proteomes" id="UP000005938"/>
    </source>
</evidence>
<dbReference type="EMBL" id="AJJU01000017">
    <property type="protein sequence ID" value="EID73864.1"/>
    <property type="molecule type" value="Genomic_DNA"/>
</dbReference>
<dbReference type="STRING" id="946077.W5A_09875"/>
<protein>
    <submittedName>
        <fullName evidence="1">Uncharacterized protein</fullName>
    </submittedName>
</protein>
<dbReference type="Proteomes" id="UP000005938">
    <property type="component" value="Unassembled WGS sequence"/>
</dbReference>
<accession>I0WBU8</accession>
<dbReference type="eggNOG" id="ENOG502Z968">
    <property type="taxonomic scope" value="Bacteria"/>
</dbReference>
<dbReference type="AlphaFoldDB" id="I0WBU8"/>
<sequence length="533" mass="61060">MIDWIKKILNNEDLKEIPEWETDNSILVYLKRNIKEDGSLNQSAEKLPDEKKVDAEIKFMPGLLDATFGADVSDKSNTRIKQLVRLINKIAKNGDSQSKSDFYREITENDNVIEIIDEFLNKLIQNSLPVEPYLFDYANKLATKTNNRNAVKFGIAILGLCENKKPINDIKILGLHDEFSVFSTVALSNLSDNLVNDLWELAKRVQGWGKIQIVDRLSEMELNDEIKDWLVLEGYKNNIMYEYLALTCAKNGMLNEKLSSESIDDNLYSSASDIIISLMDEGPAVGMSCYDDSCETIKNFIRHSKTRNLNISTYLALHRIKDYLEESPEENETLKKWNQNDVSNCLIDIIELLHSKDLTTEVQTALKSSDDLEYWNGKQAAQKLGIDLWDTFWERLKQNPLDGSAWYDVTANAKESNVDEIIDFAIKNLPLEFLGSGPKDSTGIGDDFHKHYSLENVITFLGNYPKRGEKLILVGLDSPATRNRNMAIRVLVKWKMENWSKELTKKLKRLKEMEPNADTKKKIERLLNGEELN</sequence>
<proteinExistence type="predicted"/>
<dbReference type="RefSeq" id="WP_008240033.1">
    <property type="nucleotide sequence ID" value="NZ_AJJU01000017.1"/>
</dbReference>